<comment type="caution">
    <text evidence="1">The sequence shown here is derived from an EMBL/GenBank/DDBJ whole genome shotgun (WGS) entry which is preliminary data.</text>
</comment>
<evidence type="ECO:0008006" key="3">
    <source>
        <dbReference type="Google" id="ProtNLM"/>
    </source>
</evidence>
<protein>
    <recommendedName>
        <fullName evidence="3">EthD domain-containing protein</fullName>
    </recommendedName>
</protein>
<accession>A0ABQ5ZZ32</accession>
<reference evidence="2" key="1">
    <citation type="journal article" date="2019" name="Int. J. Syst. Evol. Microbiol.">
        <title>The Global Catalogue of Microorganisms (GCM) 10K type strain sequencing project: providing services to taxonomists for standard genome sequencing and annotation.</title>
        <authorList>
            <consortium name="The Broad Institute Genomics Platform"/>
            <consortium name="The Broad Institute Genome Sequencing Center for Infectious Disease"/>
            <person name="Wu L."/>
            <person name="Ma J."/>
        </authorList>
    </citation>
    <scope>NUCLEOTIDE SEQUENCE [LARGE SCALE GENOMIC DNA]</scope>
    <source>
        <strain evidence="2">NBRC 112502</strain>
    </source>
</reference>
<name>A0ABQ5ZZ32_9PROT</name>
<proteinExistence type="predicted"/>
<gene>
    <name evidence="1" type="ORF">GCM10010909_01590</name>
</gene>
<dbReference type="SUPFAM" id="SSF54909">
    <property type="entry name" value="Dimeric alpha+beta barrel"/>
    <property type="match status" value="1"/>
</dbReference>
<dbReference type="RefSeq" id="WP_284255973.1">
    <property type="nucleotide sequence ID" value="NZ_BSOS01000005.1"/>
</dbReference>
<dbReference type="Proteomes" id="UP001156641">
    <property type="component" value="Unassembled WGS sequence"/>
</dbReference>
<keyword evidence="2" id="KW-1185">Reference proteome</keyword>
<evidence type="ECO:0000313" key="1">
    <source>
        <dbReference type="EMBL" id="GLR65481.1"/>
    </source>
</evidence>
<evidence type="ECO:0000313" key="2">
    <source>
        <dbReference type="Proteomes" id="UP001156641"/>
    </source>
</evidence>
<dbReference type="InterPro" id="IPR011008">
    <property type="entry name" value="Dimeric_a/b-barrel"/>
</dbReference>
<organism evidence="1 2">
    <name type="scientific">Acidocella aquatica</name>
    <dbReference type="NCBI Taxonomy" id="1922313"/>
    <lineage>
        <taxon>Bacteria</taxon>
        <taxon>Pseudomonadati</taxon>
        <taxon>Pseudomonadota</taxon>
        <taxon>Alphaproteobacteria</taxon>
        <taxon>Acetobacterales</taxon>
        <taxon>Acidocellaceae</taxon>
        <taxon>Acidocella</taxon>
    </lineage>
</organism>
<sequence length="257" mass="27915">MKQLLIVLSNPRGGRDDEFNEWYSYVHLWDVLRGSPGAIAAQRFALAPGQLPGAAPLEHRYLAVYEADEHQGFTDGHAEVFTPAMPISDAFSFEDFREAYYEPFAARKRAAGPKVYGDVIIERIAASAGAEDFANWYADHRLPQITRLPGFESGRISRAAAHQMLPPNPDSHYIALYRVSDHNAALAALAALNQQAPPPWPASAAITACYTPLIPRLTAYAALHPSPELAARAAKARAALGSRVYTGFPSLPGLPPA</sequence>
<dbReference type="EMBL" id="BSOS01000005">
    <property type="protein sequence ID" value="GLR65481.1"/>
    <property type="molecule type" value="Genomic_DNA"/>
</dbReference>